<dbReference type="GO" id="GO:0009086">
    <property type="term" value="P:methionine biosynthetic process"/>
    <property type="evidence" value="ECO:0007669"/>
    <property type="project" value="TreeGrafter"/>
</dbReference>
<dbReference type="CDD" id="cd00537">
    <property type="entry name" value="MTHFR"/>
    <property type="match status" value="1"/>
</dbReference>
<evidence type="ECO:0000256" key="2">
    <source>
        <dbReference type="ARBA" id="ARBA00004777"/>
    </source>
</evidence>
<dbReference type="GO" id="GO:0005829">
    <property type="term" value="C:cytosol"/>
    <property type="evidence" value="ECO:0007669"/>
    <property type="project" value="TreeGrafter"/>
</dbReference>
<name>A0A7S2W8U0_9STRA</name>
<dbReference type="AlphaFoldDB" id="A0A7S2W8U0"/>
<sequence length="335" mass="37252">MTGLIAEMSTQPAPKICDLIAAKRNEPWIAFEYFPPKTEQGVENLKKRLARMAEFNPLYVDFTWGAGGSTSDLTLELSQKAQEDNKLVSNMHLTCTNMPKDKLDNALKVSQQVGIRNILALRGDPPVGQKDFEPVDSGFSCALDLVKYIRQETGDVFCVTVAGYPEGHPNRIKKVDNPELLSETERSRAVTMEDGSLHVCSDKDFKEELDYLKEKVDAGANAVVSQMFYDVQCFINFKNACKAHGINVPIIPGIMCITNYNGYKRMVGFCKTRVPEAIKAKLEEIKDDKAAVEEFGIHYGTETCKTLLANGVNGLHFYTLNLDKVVGGILENLKL</sequence>
<comment type="similarity">
    <text evidence="3">Belongs to the methylenetetrahydrofolate reductase family.</text>
</comment>
<dbReference type="PANTHER" id="PTHR45754:SF3">
    <property type="entry name" value="METHYLENETETRAHYDROFOLATE REDUCTASE (NADPH)"/>
    <property type="match status" value="1"/>
</dbReference>
<dbReference type="InterPro" id="IPR029041">
    <property type="entry name" value="FAD-linked_oxidoreductase-like"/>
</dbReference>
<evidence type="ECO:0000256" key="3">
    <source>
        <dbReference type="ARBA" id="ARBA00006743"/>
    </source>
</evidence>
<proteinExistence type="inferred from homology"/>
<organism evidence="7">
    <name type="scientific">Mucochytrium quahogii</name>
    <dbReference type="NCBI Taxonomy" id="96639"/>
    <lineage>
        <taxon>Eukaryota</taxon>
        <taxon>Sar</taxon>
        <taxon>Stramenopiles</taxon>
        <taxon>Bigyra</taxon>
        <taxon>Labyrinthulomycetes</taxon>
        <taxon>Thraustochytrida</taxon>
        <taxon>Thraustochytriidae</taxon>
        <taxon>Mucochytrium</taxon>
    </lineage>
</organism>
<dbReference type="NCBIfam" id="TIGR00677">
    <property type="entry name" value="fadh2_euk"/>
    <property type="match status" value="1"/>
</dbReference>
<evidence type="ECO:0000256" key="4">
    <source>
        <dbReference type="ARBA" id="ARBA00022630"/>
    </source>
</evidence>
<dbReference type="UniPathway" id="UPA00193"/>
<evidence type="ECO:0008006" key="8">
    <source>
        <dbReference type="Google" id="ProtNLM"/>
    </source>
</evidence>
<dbReference type="PANTHER" id="PTHR45754">
    <property type="entry name" value="METHYLENETETRAHYDROFOLATE REDUCTASE"/>
    <property type="match status" value="1"/>
</dbReference>
<evidence type="ECO:0000256" key="1">
    <source>
        <dbReference type="ARBA" id="ARBA00001974"/>
    </source>
</evidence>
<accession>A0A7S2W8U0</accession>
<dbReference type="Pfam" id="PF02219">
    <property type="entry name" value="MTHFR"/>
    <property type="match status" value="1"/>
</dbReference>
<dbReference type="GO" id="GO:0004489">
    <property type="term" value="F:methylenetetrahydrofolate reductase [NAD(P)H] activity"/>
    <property type="evidence" value="ECO:0007669"/>
    <property type="project" value="InterPro"/>
</dbReference>
<dbReference type="GO" id="GO:0035999">
    <property type="term" value="P:tetrahydrofolate interconversion"/>
    <property type="evidence" value="ECO:0007669"/>
    <property type="project" value="UniProtKB-UniPathway"/>
</dbReference>
<comment type="cofactor">
    <cofactor evidence="1">
        <name>FAD</name>
        <dbReference type="ChEBI" id="CHEBI:57692"/>
    </cofactor>
</comment>
<dbReference type="EMBL" id="HBHK01007421">
    <property type="protein sequence ID" value="CAD9674022.1"/>
    <property type="molecule type" value="Transcribed_RNA"/>
</dbReference>
<protein>
    <recommendedName>
        <fullName evidence="8">Methylenetetrahydrofolate reductase (NAD(P)H)</fullName>
    </recommendedName>
</protein>
<gene>
    <name evidence="7" type="ORF">QSP1433_LOCUS4543</name>
</gene>
<evidence type="ECO:0000256" key="5">
    <source>
        <dbReference type="ARBA" id="ARBA00022827"/>
    </source>
</evidence>
<keyword evidence="6" id="KW-0560">Oxidoreductase</keyword>
<evidence type="ECO:0000256" key="6">
    <source>
        <dbReference type="ARBA" id="ARBA00023002"/>
    </source>
</evidence>
<dbReference type="InterPro" id="IPR003171">
    <property type="entry name" value="Mehydrof_redctse-like"/>
</dbReference>
<dbReference type="SUPFAM" id="SSF51730">
    <property type="entry name" value="FAD-linked oxidoreductase"/>
    <property type="match status" value="1"/>
</dbReference>
<reference evidence="7" key="1">
    <citation type="submission" date="2021-01" db="EMBL/GenBank/DDBJ databases">
        <authorList>
            <person name="Corre E."/>
            <person name="Pelletier E."/>
            <person name="Niang G."/>
            <person name="Scheremetjew M."/>
            <person name="Finn R."/>
            <person name="Kale V."/>
            <person name="Holt S."/>
            <person name="Cochrane G."/>
            <person name="Meng A."/>
            <person name="Brown T."/>
            <person name="Cohen L."/>
        </authorList>
    </citation>
    <scope>NUCLEOTIDE SEQUENCE</scope>
    <source>
        <strain evidence="7">NY070348D</strain>
    </source>
</reference>
<comment type="pathway">
    <text evidence="2">One-carbon metabolism; tetrahydrofolate interconversion.</text>
</comment>
<dbReference type="Gene3D" id="3.20.20.220">
    <property type="match status" value="1"/>
</dbReference>
<evidence type="ECO:0000313" key="7">
    <source>
        <dbReference type="EMBL" id="CAD9674022.1"/>
    </source>
</evidence>
<dbReference type="GO" id="GO:0071949">
    <property type="term" value="F:FAD binding"/>
    <property type="evidence" value="ECO:0007669"/>
    <property type="project" value="TreeGrafter"/>
</dbReference>
<dbReference type="InterPro" id="IPR004621">
    <property type="entry name" value="Fadh2_euk"/>
</dbReference>
<keyword evidence="5" id="KW-0274">FAD</keyword>
<keyword evidence="4" id="KW-0285">Flavoprotein</keyword>